<dbReference type="CDD" id="cd01734">
    <property type="entry name" value="YlxS_C"/>
    <property type="match status" value="1"/>
</dbReference>
<dbReference type="GO" id="GO:0005829">
    <property type="term" value="C:cytosol"/>
    <property type="evidence" value="ECO:0007669"/>
    <property type="project" value="TreeGrafter"/>
</dbReference>
<dbReference type="EMBL" id="CP016027">
    <property type="protein sequence ID" value="ANJ67993.1"/>
    <property type="molecule type" value="Genomic_DNA"/>
</dbReference>
<evidence type="ECO:0000259" key="5">
    <source>
        <dbReference type="Pfam" id="PF17384"/>
    </source>
</evidence>
<dbReference type="InterPro" id="IPR035956">
    <property type="entry name" value="RimP_N_sf"/>
</dbReference>
<dbReference type="Pfam" id="PF02576">
    <property type="entry name" value="RimP_N"/>
    <property type="match status" value="1"/>
</dbReference>
<proteinExistence type="inferred from homology"/>
<dbReference type="InterPro" id="IPR036847">
    <property type="entry name" value="RimP_C_sf"/>
</dbReference>
<dbReference type="Proteomes" id="UP000078596">
    <property type="component" value="Chromosome"/>
</dbReference>
<dbReference type="AlphaFoldDB" id="A0A191ZJI0"/>
<dbReference type="HAMAP" id="MF_01077">
    <property type="entry name" value="RimP"/>
    <property type="match status" value="1"/>
</dbReference>
<gene>
    <name evidence="3" type="primary">rimP</name>
    <name evidence="6" type="ORF">A9404_11970</name>
</gene>
<dbReference type="SUPFAM" id="SSF74942">
    <property type="entry name" value="YhbC-like, C-terminal domain"/>
    <property type="match status" value="1"/>
</dbReference>
<dbReference type="SUPFAM" id="SSF75420">
    <property type="entry name" value="YhbC-like, N-terminal domain"/>
    <property type="match status" value="1"/>
</dbReference>
<evidence type="ECO:0000313" key="6">
    <source>
        <dbReference type="EMBL" id="ANJ67993.1"/>
    </source>
</evidence>
<evidence type="ECO:0000256" key="2">
    <source>
        <dbReference type="ARBA" id="ARBA00022517"/>
    </source>
</evidence>
<dbReference type="Gene3D" id="2.30.30.180">
    <property type="entry name" value="Ribosome maturation factor RimP, C-terminal domain"/>
    <property type="match status" value="1"/>
</dbReference>
<dbReference type="STRING" id="1860122.A9404_11970"/>
<name>A0A191ZJI0_9GAMM</name>
<dbReference type="PANTHER" id="PTHR33867:SF1">
    <property type="entry name" value="RIBOSOME MATURATION FACTOR RIMP"/>
    <property type="match status" value="1"/>
</dbReference>
<dbReference type="RefSeq" id="WP_066101968.1">
    <property type="nucleotide sequence ID" value="NZ_CP016027.1"/>
</dbReference>
<keyword evidence="1 3" id="KW-0963">Cytoplasm</keyword>
<dbReference type="OrthoDB" id="9805006at2"/>
<keyword evidence="2 3" id="KW-0690">Ribosome biogenesis</keyword>
<dbReference type="InterPro" id="IPR003728">
    <property type="entry name" value="Ribosome_maturation_RimP"/>
</dbReference>
<dbReference type="InterPro" id="IPR028989">
    <property type="entry name" value="RimP_N"/>
</dbReference>
<comment type="function">
    <text evidence="3">Required for maturation of 30S ribosomal subunits.</text>
</comment>
<evidence type="ECO:0000256" key="3">
    <source>
        <dbReference type="HAMAP-Rule" id="MF_01077"/>
    </source>
</evidence>
<dbReference type="Gene3D" id="3.30.300.70">
    <property type="entry name" value="RimP-like superfamily, N-terminal"/>
    <property type="match status" value="1"/>
</dbReference>
<dbReference type="NCBIfam" id="NF000927">
    <property type="entry name" value="PRK00092.1-1"/>
    <property type="match status" value="1"/>
</dbReference>
<reference evidence="6 7" key="1">
    <citation type="submission" date="2016-06" db="EMBL/GenBank/DDBJ databases">
        <title>Insight into the functional genes involving in sulfur oxidation in Pearl River water.</title>
        <authorList>
            <person name="Luo J."/>
            <person name="Tan X."/>
            <person name="Lin W."/>
        </authorList>
    </citation>
    <scope>NUCLEOTIDE SEQUENCE [LARGE SCALE GENOMIC DNA]</scope>
    <source>
        <strain evidence="6 7">LS2</strain>
    </source>
</reference>
<evidence type="ECO:0000259" key="4">
    <source>
        <dbReference type="Pfam" id="PF02576"/>
    </source>
</evidence>
<organism evidence="6 7">
    <name type="scientific">Halothiobacillus diazotrophicus</name>
    <dbReference type="NCBI Taxonomy" id="1860122"/>
    <lineage>
        <taxon>Bacteria</taxon>
        <taxon>Pseudomonadati</taxon>
        <taxon>Pseudomonadota</taxon>
        <taxon>Gammaproteobacteria</taxon>
        <taxon>Chromatiales</taxon>
        <taxon>Halothiobacillaceae</taxon>
        <taxon>Halothiobacillus</taxon>
    </lineage>
</organism>
<dbReference type="Pfam" id="PF17384">
    <property type="entry name" value="DUF150_C"/>
    <property type="match status" value="1"/>
</dbReference>
<accession>A0A191ZJI0</accession>
<comment type="subcellular location">
    <subcellularLocation>
        <location evidence="3">Cytoplasm</location>
    </subcellularLocation>
</comment>
<evidence type="ECO:0000256" key="1">
    <source>
        <dbReference type="ARBA" id="ARBA00022490"/>
    </source>
</evidence>
<dbReference type="PANTHER" id="PTHR33867">
    <property type="entry name" value="RIBOSOME MATURATION FACTOR RIMP"/>
    <property type="match status" value="1"/>
</dbReference>
<sequence length="169" mass="18667">MQKIPESIEALLQPVVEASGCEWVGGEFRGGPDGLLRVYIDTEAGVTLDDCSRVSDALSGVLDVEDPFPGFYRLEVSSPGVERPMFRASDFAQFVGQKVRVRLHRPLAQRRRFDGIVTGVDGEQISVTVEGEPFTFPYAEVERANLVFEFGEQKRDRKGTAPKGKTQSS</sequence>
<evidence type="ECO:0000313" key="7">
    <source>
        <dbReference type="Proteomes" id="UP000078596"/>
    </source>
</evidence>
<keyword evidence="7" id="KW-1185">Reference proteome</keyword>
<dbReference type="InterPro" id="IPR028998">
    <property type="entry name" value="RimP_C"/>
</dbReference>
<protein>
    <recommendedName>
        <fullName evidence="3">Ribosome maturation factor RimP</fullName>
    </recommendedName>
</protein>
<feature type="domain" description="Ribosome maturation factor RimP C-terminal" evidence="5">
    <location>
        <begin position="85"/>
        <end position="150"/>
    </location>
</feature>
<dbReference type="KEGG" id="haz:A9404_11970"/>
<dbReference type="GO" id="GO:0000028">
    <property type="term" value="P:ribosomal small subunit assembly"/>
    <property type="evidence" value="ECO:0007669"/>
    <property type="project" value="TreeGrafter"/>
</dbReference>
<comment type="similarity">
    <text evidence="3">Belongs to the RimP family.</text>
</comment>
<dbReference type="GO" id="GO:0006412">
    <property type="term" value="P:translation"/>
    <property type="evidence" value="ECO:0007669"/>
    <property type="project" value="TreeGrafter"/>
</dbReference>
<dbReference type="FunFam" id="3.30.300.70:FF:000001">
    <property type="entry name" value="Ribosome maturation factor RimP"/>
    <property type="match status" value="1"/>
</dbReference>
<feature type="domain" description="Ribosome maturation factor RimP N-terminal" evidence="4">
    <location>
        <begin position="11"/>
        <end position="82"/>
    </location>
</feature>